<feature type="compositionally biased region" description="Pro residues" evidence="1">
    <location>
        <begin position="74"/>
        <end position="85"/>
    </location>
</feature>
<name>G2QWI6_THETT</name>
<feature type="region of interest" description="Disordered" evidence="1">
    <location>
        <begin position="1"/>
        <end position="94"/>
    </location>
</feature>
<dbReference type="AlphaFoldDB" id="G2QWI6"/>
<feature type="compositionally biased region" description="Basic and acidic residues" evidence="1">
    <location>
        <begin position="178"/>
        <end position="187"/>
    </location>
</feature>
<feature type="compositionally biased region" description="Low complexity" evidence="1">
    <location>
        <begin position="256"/>
        <end position="278"/>
    </location>
</feature>
<feature type="region of interest" description="Disordered" evidence="1">
    <location>
        <begin position="159"/>
        <end position="200"/>
    </location>
</feature>
<sequence length="376" mass="40686">MEYAGRPAQRPRCLPARDNESNIDDDGSSDPDGPDSSESEFGLSGTDLPLPASERPRSPPRPPPRQPSPLALVWPPPGLAPPRPPRAVRGFEDPDLLQAANAHLRSAVGAQQADISRVIKEHVRKLMAIVDVADPDEIFGTSSVPQPPVPSEELFRLSPTKANPFVGSPRSSLSDESPGERESELDRGPPPGPLADGVHVPPPLPSTIWNGTWFPRVRGTMVIPRSWLDLLVSGARPRQLRQDFPPLRAQGGRGLSGSSSSDRNLASNAGPSLRGPPRSHLPHPRRHPLLRLSRLPPWLASVTHTEAPATTSPPQLRARPVPETQPAEIVERVSNDEIMTGVFTSEEWADYAAPTEEAAKPGLATQNKFAMLVQPR</sequence>
<proteinExistence type="predicted"/>
<reference evidence="2 3" key="1">
    <citation type="journal article" date="2011" name="Nat. Biotechnol.">
        <title>Comparative genomic analysis of the thermophilic biomass-degrading fungi Myceliophthora thermophila and Thielavia terrestris.</title>
        <authorList>
            <person name="Berka R.M."/>
            <person name="Grigoriev I.V."/>
            <person name="Otillar R."/>
            <person name="Salamov A."/>
            <person name="Grimwood J."/>
            <person name="Reid I."/>
            <person name="Ishmael N."/>
            <person name="John T."/>
            <person name="Darmond C."/>
            <person name="Moisan M.-C."/>
            <person name="Henrissat B."/>
            <person name="Coutinho P.M."/>
            <person name="Lombard V."/>
            <person name="Natvig D.O."/>
            <person name="Lindquist E."/>
            <person name="Schmutz J."/>
            <person name="Lucas S."/>
            <person name="Harris P."/>
            <person name="Powlowski J."/>
            <person name="Bellemare A."/>
            <person name="Taylor D."/>
            <person name="Butler G."/>
            <person name="de Vries R.P."/>
            <person name="Allijn I.E."/>
            <person name="van den Brink J."/>
            <person name="Ushinsky S."/>
            <person name="Storms R."/>
            <person name="Powell A.J."/>
            <person name="Paulsen I.T."/>
            <person name="Elbourne L.D.H."/>
            <person name="Baker S.E."/>
            <person name="Magnuson J."/>
            <person name="LaBoissiere S."/>
            <person name="Clutterbuck A.J."/>
            <person name="Martinez D."/>
            <person name="Wogulis M."/>
            <person name="de Leon A.L."/>
            <person name="Rey M.W."/>
            <person name="Tsang A."/>
        </authorList>
    </citation>
    <scope>NUCLEOTIDE SEQUENCE [LARGE SCALE GENOMIC DNA]</scope>
    <source>
        <strain evidence="3">ATCC 38088 / NRRL 8126</strain>
    </source>
</reference>
<dbReference type="RefSeq" id="XP_003651097.1">
    <property type="nucleotide sequence ID" value="XM_003651049.1"/>
</dbReference>
<protein>
    <submittedName>
        <fullName evidence="2">Uncharacterized protein</fullName>
    </submittedName>
</protein>
<gene>
    <name evidence="2" type="ORF">THITE_2127052</name>
</gene>
<dbReference type="EMBL" id="CP003009">
    <property type="protein sequence ID" value="AEO64761.1"/>
    <property type="molecule type" value="Genomic_DNA"/>
</dbReference>
<dbReference type="HOGENOM" id="CLU_736046_0_0_1"/>
<feature type="region of interest" description="Disordered" evidence="1">
    <location>
        <begin position="242"/>
        <end position="286"/>
    </location>
</feature>
<evidence type="ECO:0000256" key="1">
    <source>
        <dbReference type="SAM" id="MobiDB-lite"/>
    </source>
</evidence>
<dbReference type="GeneID" id="11521173"/>
<evidence type="ECO:0000313" key="2">
    <source>
        <dbReference type="EMBL" id="AEO64761.1"/>
    </source>
</evidence>
<dbReference type="Proteomes" id="UP000008181">
    <property type="component" value="Chromosome 1"/>
</dbReference>
<evidence type="ECO:0000313" key="3">
    <source>
        <dbReference type="Proteomes" id="UP000008181"/>
    </source>
</evidence>
<dbReference type="KEGG" id="ttt:THITE_2127052"/>
<keyword evidence="3" id="KW-1185">Reference proteome</keyword>
<organism evidence="2 3">
    <name type="scientific">Thermothielavioides terrestris (strain ATCC 38088 / NRRL 8126)</name>
    <name type="common">Thielavia terrestris</name>
    <dbReference type="NCBI Taxonomy" id="578455"/>
    <lineage>
        <taxon>Eukaryota</taxon>
        <taxon>Fungi</taxon>
        <taxon>Dikarya</taxon>
        <taxon>Ascomycota</taxon>
        <taxon>Pezizomycotina</taxon>
        <taxon>Sordariomycetes</taxon>
        <taxon>Sordariomycetidae</taxon>
        <taxon>Sordariales</taxon>
        <taxon>Chaetomiaceae</taxon>
        <taxon>Thermothielavioides</taxon>
        <taxon>Thermothielavioides terrestris</taxon>
    </lineage>
</organism>
<accession>G2QWI6</accession>
<feature type="compositionally biased region" description="Acidic residues" evidence="1">
    <location>
        <begin position="21"/>
        <end position="38"/>
    </location>
</feature>